<dbReference type="InterPro" id="IPR012933">
    <property type="entry name" value="HicA_mRNA_interferase"/>
</dbReference>
<dbReference type="SUPFAM" id="SSF54786">
    <property type="entry name" value="YcfA/nrd intein domain"/>
    <property type="match status" value="1"/>
</dbReference>
<organism evidence="7">
    <name type="scientific">bioreactor metagenome</name>
    <dbReference type="NCBI Taxonomy" id="1076179"/>
    <lineage>
        <taxon>unclassified sequences</taxon>
        <taxon>metagenomes</taxon>
        <taxon>ecological metagenomes</taxon>
    </lineage>
</organism>
<dbReference type="GO" id="GO:0016787">
    <property type="term" value="F:hydrolase activity"/>
    <property type="evidence" value="ECO:0007669"/>
    <property type="project" value="UniProtKB-KW"/>
</dbReference>
<name>A0A645EF52_9ZZZZ</name>
<sequence length="81" mass="9412">MISSENYPILKSNQIIKALKQLGFNVIKTQNEHKLLMHKDNRRTIVPVHKGRNISPILLDKMLKDLSIGIEEFVKHLKIKI</sequence>
<keyword evidence="6" id="KW-0346">Stress response</keyword>
<proteinExistence type="predicted"/>
<evidence type="ECO:0000256" key="5">
    <source>
        <dbReference type="ARBA" id="ARBA00022884"/>
    </source>
</evidence>
<dbReference type="GO" id="GO:0003729">
    <property type="term" value="F:mRNA binding"/>
    <property type="evidence" value="ECO:0007669"/>
    <property type="project" value="InterPro"/>
</dbReference>
<evidence type="ECO:0008006" key="8">
    <source>
        <dbReference type="Google" id="ProtNLM"/>
    </source>
</evidence>
<keyword evidence="2" id="KW-0540">Nuclease</keyword>
<dbReference type="GO" id="GO:0004519">
    <property type="term" value="F:endonuclease activity"/>
    <property type="evidence" value="ECO:0007669"/>
    <property type="project" value="UniProtKB-KW"/>
</dbReference>
<evidence type="ECO:0000313" key="7">
    <source>
        <dbReference type="EMBL" id="MPN00638.1"/>
    </source>
</evidence>
<protein>
    <recommendedName>
        <fullName evidence="8">Addiction module toxin, HicA family</fullName>
    </recommendedName>
</protein>
<evidence type="ECO:0000256" key="2">
    <source>
        <dbReference type="ARBA" id="ARBA00022722"/>
    </source>
</evidence>
<reference evidence="7" key="1">
    <citation type="submission" date="2019-08" db="EMBL/GenBank/DDBJ databases">
        <authorList>
            <person name="Kucharzyk K."/>
            <person name="Murdoch R.W."/>
            <person name="Higgins S."/>
            <person name="Loffler F."/>
        </authorList>
    </citation>
    <scope>NUCLEOTIDE SEQUENCE</scope>
</reference>
<keyword evidence="1" id="KW-1277">Toxin-antitoxin system</keyword>
<evidence type="ECO:0000256" key="4">
    <source>
        <dbReference type="ARBA" id="ARBA00022801"/>
    </source>
</evidence>
<comment type="caution">
    <text evidence="7">The sequence shown here is derived from an EMBL/GenBank/DDBJ whole genome shotgun (WGS) entry which is preliminary data.</text>
</comment>
<dbReference type="Pfam" id="PF07927">
    <property type="entry name" value="HicA_toxin"/>
    <property type="match status" value="1"/>
</dbReference>
<evidence type="ECO:0000256" key="1">
    <source>
        <dbReference type="ARBA" id="ARBA00022649"/>
    </source>
</evidence>
<keyword evidence="5" id="KW-0694">RNA-binding</keyword>
<gene>
    <name evidence="7" type="ORF">SDC9_147834</name>
</gene>
<evidence type="ECO:0000256" key="6">
    <source>
        <dbReference type="ARBA" id="ARBA00023016"/>
    </source>
</evidence>
<keyword evidence="3" id="KW-0255">Endonuclease</keyword>
<dbReference type="Gene3D" id="3.30.920.30">
    <property type="entry name" value="Hypothetical protein"/>
    <property type="match status" value="1"/>
</dbReference>
<dbReference type="InterPro" id="IPR038570">
    <property type="entry name" value="HicA_sf"/>
</dbReference>
<keyword evidence="4" id="KW-0378">Hydrolase</keyword>
<evidence type="ECO:0000256" key="3">
    <source>
        <dbReference type="ARBA" id="ARBA00022759"/>
    </source>
</evidence>
<dbReference type="AlphaFoldDB" id="A0A645EF52"/>
<accession>A0A645EF52</accession>
<dbReference type="EMBL" id="VSSQ01046672">
    <property type="protein sequence ID" value="MPN00638.1"/>
    <property type="molecule type" value="Genomic_DNA"/>
</dbReference>